<organism evidence="2 3">
    <name type="scientific">Microdochium trichocladiopsis</name>
    <dbReference type="NCBI Taxonomy" id="1682393"/>
    <lineage>
        <taxon>Eukaryota</taxon>
        <taxon>Fungi</taxon>
        <taxon>Dikarya</taxon>
        <taxon>Ascomycota</taxon>
        <taxon>Pezizomycotina</taxon>
        <taxon>Sordariomycetes</taxon>
        <taxon>Xylariomycetidae</taxon>
        <taxon>Xylariales</taxon>
        <taxon>Microdochiaceae</taxon>
        <taxon>Microdochium</taxon>
    </lineage>
</organism>
<dbReference type="AlphaFoldDB" id="A0A9P9BLP3"/>
<protein>
    <submittedName>
        <fullName evidence="2">Uncharacterized protein</fullName>
    </submittedName>
</protein>
<feature type="signal peptide" evidence="1">
    <location>
        <begin position="1"/>
        <end position="15"/>
    </location>
</feature>
<comment type="caution">
    <text evidence="2">The sequence shown here is derived from an EMBL/GenBank/DDBJ whole genome shotgun (WGS) entry which is preliminary data.</text>
</comment>
<sequence length="182" mass="20029">MYFPMLSVFAAAATAIDIGLYNNDICNPRSTVHVMCTNADPGECCSASTDRWSSDKVWAATSFHQIPTEWNIEGRTYHERDCQGGFKTARSEGKTEICKAWAQVQGPIISGSYHFVGANGRERRRGDSRPCRRADTLVLADGAEYDLRSLDEAHFSTLFELAANAENLTTADIPAGLAAFRK</sequence>
<gene>
    <name evidence="2" type="ORF">B0I36DRAFT_366555</name>
</gene>
<dbReference type="RefSeq" id="XP_046008173.1">
    <property type="nucleotide sequence ID" value="XM_046159316.1"/>
</dbReference>
<accession>A0A9P9BLP3</accession>
<reference evidence="2" key="1">
    <citation type="journal article" date="2021" name="Nat. Commun.">
        <title>Genetic determinants of endophytism in the Arabidopsis root mycobiome.</title>
        <authorList>
            <person name="Mesny F."/>
            <person name="Miyauchi S."/>
            <person name="Thiergart T."/>
            <person name="Pickel B."/>
            <person name="Atanasova L."/>
            <person name="Karlsson M."/>
            <person name="Huettel B."/>
            <person name="Barry K.W."/>
            <person name="Haridas S."/>
            <person name="Chen C."/>
            <person name="Bauer D."/>
            <person name="Andreopoulos W."/>
            <person name="Pangilinan J."/>
            <person name="LaButti K."/>
            <person name="Riley R."/>
            <person name="Lipzen A."/>
            <person name="Clum A."/>
            <person name="Drula E."/>
            <person name="Henrissat B."/>
            <person name="Kohler A."/>
            <person name="Grigoriev I.V."/>
            <person name="Martin F.M."/>
            <person name="Hacquard S."/>
        </authorList>
    </citation>
    <scope>NUCLEOTIDE SEQUENCE</scope>
    <source>
        <strain evidence="2">MPI-CAGE-CH-0230</strain>
    </source>
</reference>
<dbReference type="EMBL" id="JAGTJQ010000009">
    <property type="protein sequence ID" value="KAH7024625.1"/>
    <property type="molecule type" value="Genomic_DNA"/>
</dbReference>
<dbReference type="OrthoDB" id="5383526at2759"/>
<keyword evidence="3" id="KW-1185">Reference proteome</keyword>
<name>A0A9P9BLP3_9PEZI</name>
<dbReference type="GeneID" id="70188862"/>
<feature type="chain" id="PRO_5040364829" evidence="1">
    <location>
        <begin position="16"/>
        <end position="182"/>
    </location>
</feature>
<keyword evidence="1" id="KW-0732">Signal</keyword>
<evidence type="ECO:0000313" key="2">
    <source>
        <dbReference type="EMBL" id="KAH7024625.1"/>
    </source>
</evidence>
<proteinExistence type="predicted"/>
<evidence type="ECO:0000313" key="3">
    <source>
        <dbReference type="Proteomes" id="UP000756346"/>
    </source>
</evidence>
<evidence type="ECO:0000256" key="1">
    <source>
        <dbReference type="SAM" id="SignalP"/>
    </source>
</evidence>
<dbReference type="Proteomes" id="UP000756346">
    <property type="component" value="Unassembled WGS sequence"/>
</dbReference>